<dbReference type="PANTHER" id="PTHR20859">
    <property type="entry name" value="INTERFERON/INTERLEUKIN RECEPTOR"/>
    <property type="match status" value="1"/>
</dbReference>
<feature type="domain" description="Fibronectin type-III" evidence="5">
    <location>
        <begin position="14"/>
        <end position="105"/>
    </location>
</feature>
<dbReference type="Pfam" id="PF09294">
    <property type="entry name" value="Interfer-bind"/>
    <property type="match status" value="1"/>
</dbReference>
<dbReference type="FunFam" id="2.60.40.10:FF:000348">
    <property type="entry name" value="Interleukin 20 receptor subunit alpha"/>
    <property type="match status" value="1"/>
</dbReference>
<keyword evidence="7" id="KW-1185">Reference proteome</keyword>
<dbReference type="STRING" id="8355.A0A1L8G2H5"/>
<dbReference type="OMA" id="KCEYSEC"/>
<evidence type="ECO:0000256" key="2">
    <source>
        <dbReference type="ARBA" id="ARBA00022729"/>
    </source>
</evidence>
<feature type="domain" description="Interferon/interleukin receptor" evidence="6">
    <location>
        <begin position="124"/>
        <end position="222"/>
    </location>
</feature>
<dbReference type="InterPro" id="IPR015373">
    <property type="entry name" value="Interferon/interleukin_rcp_dom"/>
</dbReference>
<evidence type="ECO:0000259" key="5">
    <source>
        <dbReference type="Pfam" id="PF01108"/>
    </source>
</evidence>
<keyword evidence="3" id="KW-1015">Disulfide bond</keyword>
<dbReference type="RefSeq" id="XP_018120791.1">
    <property type="nucleotide sequence ID" value="XM_018265302.2"/>
</dbReference>
<keyword evidence="4 8" id="KW-0675">Receptor</keyword>
<dbReference type="InterPro" id="IPR013783">
    <property type="entry name" value="Ig-like_fold"/>
</dbReference>
<dbReference type="InterPro" id="IPR050650">
    <property type="entry name" value="Type-II_Cytokine-TF_Rcpt"/>
</dbReference>
<evidence type="ECO:0000313" key="8">
    <source>
        <dbReference type="RefSeq" id="XP_018120791.1"/>
    </source>
</evidence>
<evidence type="ECO:0000256" key="4">
    <source>
        <dbReference type="ARBA" id="ARBA00023170"/>
    </source>
</evidence>
<dbReference type="PANTHER" id="PTHR20859:SF86">
    <property type="entry name" value="INTERLEUKIN-20 RECEPTOR SUBUNIT ALPHA"/>
    <property type="match status" value="1"/>
</dbReference>
<name>A0A1L8G2H5_XENLA</name>
<evidence type="ECO:0000256" key="3">
    <source>
        <dbReference type="ARBA" id="ARBA00023157"/>
    </source>
</evidence>
<evidence type="ECO:0000259" key="6">
    <source>
        <dbReference type="Pfam" id="PF09294"/>
    </source>
</evidence>
<reference evidence="8" key="1">
    <citation type="submission" date="2025-08" db="UniProtKB">
        <authorList>
            <consortium name="RefSeq"/>
        </authorList>
    </citation>
    <scope>IDENTIFICATION</scope>
    <source>
        <strain evidence="8">J_2021</strain>
        <tissue evidence="8">Erythrocytes</tissue>
    </source>
</reference>
<dbReference type="AlphaFoldDB" id="A0A1L8G2H5"/>
<protein>
    <submittedName>
        <fullName evidence="8">Interleukin-20 receptor subunit alpha</fullName>
    </submittedName>
</protein>
<sequence length="576" mass="65459">MTSWSCSWFFTSAMLLLLLLLLPQGLSENCTKPKNVRFSSKNLQNSVEWSTPSSVSDEILYSVEYKSYGDPVWHRKPECAAIKETRCDLSNETSDYSAQYYARVNVTQTFCSAETDRFYPKMDTIIGSPKIKVIPGEKSFLINLSYPEFYKGCEKPLSAFRSIKFEVSLNNTKSPPGFRVKSQNNTYSVEHLTPGTIYCVTAKVIFRLSRPKSETAVFCTTTLKDYSSEEAMKIICAYILPILVISVILLITVYAVHKYIHVSQLAQPRILILDQQNTLTKIIVEANLVTINHLSTENDTCKLKFQDIGSCKEEKIQCNKKSHLIKTASCGTKMMEIQNNSSTTVAGEEENLGYVTLQQEFPAEQPSLLQYDMTQTDQPPISEPVIPLVKQNVFSPYDMPHDLRNLQSSTQSKSSVYLGTVLEVPYAHINTNSSVCLTKEENTLNVTGNTYEPQMPMAKCYDDLLLLSSRETSKQHMITSEENCFNQDFGHHSLNNNDLCESNYLFVDWNPLTHQLHIPNFHGEEVIEEDITSDNFNVTNELLPKLIYPNDSDNSVEEDLLLKFQERWALNIPINQ</sequence>
<evidence type="ECO:0000256" key="1">
    <source>
        <dbReference type="ARBA" id="ARBA00005399"/>
    </source>
</evidence>
<dbReference type="Pfam" id="PF01108">
    <property type="entry name" value="Tissue_fac"/>
    <property type="match status" value="1"/>
</dbReference>
<keyword evidence="2" id="KW-0732">Signal</keyword>
<dbReference type="Bgee" id="108717882">
    <property type="expression patterns" value="Expressed in zone of skin and 6 other cell types or tissues"/>
</dbReference>
<dbReference type="SUPFAM" id="SSF49265">
    <property type="entry name" value="Fibronectin type III"/>
    <property type="match status" value="2"/>
</dbReference>
<accession>A0A1L8G2H5</accession>
<comment type="similarity">
    <text evidence="1">Belongs to the type II cytokine receptor family.</text>
</comment>
<dbReference type="GeneID" id="108717882"/>
<dbReference type="Proteomes" id="UP000186698">
    <property type="component" value="Chromosome 5S"/>
</dbReference>
<dbReference type="GO" id="GO:0019221">
    <property type="term" value="P:cytokine-mediated signaling pathway"/>
    <property type="evidence" value="ECO:0000318"/>
    <property type="project" value="GO_Central"/>
</dbReference>
<dbReference type="OrthoDB" id="9909056at2759"/>
<dbReference type="InterPro" id="IPR036116">
    <property type="entry name" value="FN3_sf"/>
</dbReference>
<dbReference type="PaxDb" id="8355-A0A1L8G2H5"/>
<evidence type="ECO:0000313" key="7">
    <source>
        <dbReference type="Proteomes" id="UP000186698"/>
    </source>
</evidence>
<dbReference type="KEGG" id="xla:108717882"/>
<dbReference type="GO" id="GO:0005886">
    <property type="term" value="C:plasma membrane"/>
    <property type="evidence" value="ECO:0000318"/>
    <property type="project" value="GO_Central"/>
</dbReference>
<organism evidence="7 8">
    <name type="scientific">Xenopus laevis</name>
    <name type="common">African clawed frog</name>
    <dbReference type="NCBI Taxonomy" id="8355"/>
    <lineage>
        <taxon>Eukaryota</taxon>
        <taxon>Metazoa</taxon>
        <taxon>Chordata</taxon>
        <taxon>Craniata</taxon>
        <taxon>Vertebrata</taxon>
        <taxon>Euteleostomi</taxon>
        <taxon>Amphibia</taxon>
        <taxon>Batrachia</taxon>
        <taxon>Anura</taxon>
        <taxon>Pipoidea</taxon>
        <taxon>Pipidae</taxon>
        <taxon>Xenopodinae</taxon>
        <taxon>Xenopus</taxon>
        <taxon>Xenopus</taxon>
    </lineage>
</organism>
<dbReference type="InterPro" id="IPR003961">
    <property type="entry name" value="FN3_dom"/>
</dbReference>
<dbReference type="Gene3D" id="2.60.40.10">
    <property type="entry name" value="Immunoglobulins"/>
    <property type="match status" value="1"/>
</dbReference>
<proteinExistence type="inferred from homology"/>
<dbReference type="GO" id="GO:0004896">
    <property type="term" value="F:cytokine receptor activity"/>
    <property type="evidence" value="ECO:0000318"/>
    <property type="project" value="GO_Central"/>
</dbReference>
<gene>
    <name evidence="8" type="primary">LOC108717882</name>
</gene>